<dbReference type="EMBL" id="MG770216">
    <property type="protein sequence ID" value="AUV60819.1"/>
    <property type="molecule type" value="Genomic_DNA"/>
</dbReference>
<reference evidence="2" key="1">
    <citation type="submission" date="2018-01" db="EMBL/GenBank/DDBJ databases">
        <authorList>
            <person name="Gatt S.M."/>
            <person name="Isern S."/>
            <person name="Jenkins M."/>
            <person name="Tan A.L."/>
            <person name="Michael S.F."/>
            <person name="Moore R.E."/>
            <person name="Ware V.C."/>
            <person name="Garlena R.A."/>
            <person name="Russell D.A."/>
            <person name="Pope W.H."/>
            <person name="Jacobs-Sera D."/>
            <person name="Hendrix R.W."/>
            <person name="Hatfull G.F."/>
        </authorList>
    </citation>
    <scope>NUCLEOTIDE SEQUENCE [LARGE SCALE GENOMIC DNA]</scope>
</reference>
<evidence type="ECO:0000313" key="2">
    <source>
        <dbReference type="Proteomes" id="UP000241185"/>
    </source>
</evidence>
<dbReference type="Proteomes" id="UP000241185">
    <property type="component" value="Segment"/>
</dbReference>
<sequence length="175" mass="19081">MADLPLSYFQLDGTYRGIVPDTFDPGLGPDYYNVWCDVTLTLRVEGGPKDRALELRLTGLTPPQTVLFVPVNARIETGVLRIPRQPAPAGETPTAGQYAEQEAATGVRMLAKSTALGLGTGKLLCDVKFGLAKIQGEQWRFSDFTFECPTVETYDPDNPVKLDLTTVPRYTPAAS</sequence>
<evidence type="ECO:0000313" key="1">
    <source>
        <dbReference type="EMBL" id="AUV60819.1"/>
    </source>
</evidence>
<keyword evidence="2" id="KW-1185">Reference proteome</keyword>
<organism evidence="1 2">
    <name type="scientific">Mycobacterium phage Rem711</name>
    <dbReference type="NCBI Taxonomy" id="2079285"/>
    <lineage>
        <taxon>Viruses</taxon>
        <taxon>Duplodnaviria</taxon>
        <taxon>Heunggongvirae</taxon>
        <taxon>Uroviricota</taxon>
        <taxon>Caudoviricetes</taxon>
        <taxon>Trigintaduovirus</taxon>
        <taxon>Trigintaduovirus rem711</taxon>
    </lineage>
</organism>
<accession>A0A2K9VF19</accession>
<proteinExistence type="predicted"/>
<protein>
    <submittedName>
        <fullName evidence="1">Uncharacterized protein</fullName>
    </submittedName>
</protein>
<name>A0A2K9VF19_9CAUD</name>
<gene>
    <name evidence="1" type="ORF">SEA_REM711_41</name>
</gene>